<accession>A0A0F9ASG1</accession>
<dbReference type="EMBL" id="LAZR01041279">
    <property type="protein sequence ID" value="KKL12385.1"/>
    <property type="molecule type" value="Genomic_DNA"/>
</dbReference>
<dbReference type="AlphaFoldDB" id="A0A0F9ASG1"/>
<evidence type="ECO:0000313" key="1">
    <source>
        <dbReference type="EMBL" id="KKL12385.1"/>
    </source>
</evidence>
<protein>
    <submittedName>
        <fullName evidence="1">Uncharacterized protein</fullName>
    </submittedName>
</protein>
<name>A0A0F9ASG1_9ZZZZ</name>
<reference evidence="1" key="1">
    <citation type="journal article" date="2015" name="Nature">
        <title>Complex archaea that bridge the gap between prokaryotes and eukaryotes.</title>
        <authorList>
            <person name="Spang A."/>
            <person name="Saw J.H."/>
            <person name="Jorgensen S.L."/>
            <person name="Zaremba-Niedzwiedzka K."/>
            <person name="Martijn J."/>
            <person name="Lind A.E."/>
            <person name="van Eijk R."/>
            <person name="Schleper C."/>
            <person name="Guy L."/>
            <person name="Ettema T.J."/>
        </authorList>
    </citation>
    <scope>NUCLEOTIDE SEQUENCE</scope>
</reference>
<gene>
    <name evidence="1" type="ORF">LCGC14_2536290</name>
</gene>
<sequence>MRCHQCNQNSIMIVMDKIKNIDNVHITCDVCGLDIDCGSNNPMLCELFIYNENLESAELLGQESFDEDKRIEDNPYSLSANQIILNKKWELGYNREKERFEKEALHFSSENLKNETEKMEKEKTILTEEHIDITNKYDNIVQEIKEIIKNKPLLGLTYKKKLLQMLSEIPDN</sequence>
<proteinExistence type="predicted"/>
<comment type="caution">
    <text evidence="1">The sequence shown here is derived from an EMBL/GenBank/DDBJ whole genome shotgun (WGS) entry which is preliminary data.</text>
</comment>
<organism evidence="1">
    <name type="scientific">marine sediment metagenome</name>
    <dbReference type="NCBI Taxonomy" id="412755"/>
    <lineage>
        <taxon>unclassified sequences</taxon>
        <taxon>metagenomes</taxon>
        <taxon>ecological metagenomes</taxon>
    </lineage>
</organism>